<sequence>MPTKNLRQGRVKIRSGDSVVLEKIAPFSEGDFTFTRTKNTIQVKNRGSLDHLRKGDEEAVTFTFSAKFVDKTLRRTLEEFIFDGKTKNVTGLTGGALNENIPLDYAYEQDSLQVAASETAFTKIANGATPISGEFAEELKTRDDLEEVAMVGDAELVTPVPGEFAVFMPGGDTDLNVVYDAIGKSTLDPGTSDVKTFTIDLEKLDVALAKQGIVDEIYRLRNCVLETVEQAEGDEFDLVTFTGFAYVSKPDIITV</sequence>
<evidence type="ECO:0000313" key="1">
    <source>
        <dbReference type="EMBL" id="KKN14487.1"/>
    </source>
</evidence>
<comment type="caution">
    <text evidence="1">The sequence shown here is derived from an EMBL/GenBank/DDBJ whole genome shotgun (WGS) entry which is preliminary data.</text>
</comment>
<reference evidence="1" key="1">
    <citation type="journal article" date="2015" name="Nature">
        <title>Complex archaea that bridge the gap between prokaryotes and eukaryotes.</title>
        <authorList>
            <person name="Spang A."/>
            <person name="Saw J.H."/>
            <person name="Jorgensen S.L."/>
            <person name="Zaremba-Niedzwiedzka K."/>
            <person name="Martijn J."/>
            <person name="Lind A.E."/>
            <person name="van Eijk R."/>
            <person name="Schleper C."/>
            <person name="Guy L."/>
            <person name="Ettema T.J."/>
        </authorList>
    </citation>
    <scope>NUCLEOTIDE SEQUENCE</scope>
</reference>
<gene>
    <name evidence="1" type="ORF">LCGC14_0995580</name>
</gene>
<accession>A0A0F9NQY6</accession>
<dbReference type="EMBL" id="LAZR01003811">
    <property type="protein sequence ID" value="KKN14487.1"/>
    <property type="molecule type" value="Genomic_DNA"/>
</dbReference>
<name>A0A0F9NQY6_9ZZZZ</name>
<proteinExistence type="predicted"/>
<dbReference type="AlphaFoldDB" id="A0A0F9NQY6"/>
<protein>
    <submittedName>
        <fullName evidence="1">Uncharacterized protein</fullName>
    </submittedName>
</protein>
<organism evidence="1">
    <name type="scientific">marine sediment metagenome</name>
    <dbReference type="NCBI Taxonomy" id="412755"/>
    <lineage>
        <taxon>unclassified sequences</taxon>
        <taxon>metagenomes</taxon>
        <taxon>ecological metagenomes</taxon>
    </lineage>
</organism>